<evidence type="ECO:0000256" key="2">
    <source>
        <dbReference type="RuleBase" id="RU362097"/>
    </source>
</evidence>
<evidence type="ECO:0000313" key="4">
    <source>
        <dbReference type="EMBL" id="MXV51288.1"/>
    </source>
</evidence>
<comment type="subcellular location">
    <subcellularLocation>
        <location evidence="2">Cell membrane</location>
        <topology evidence="2">Lipid-anchor</topology>
    </subcellularLocation>
</comment>
<dbReference type="NCBIfam" id="TIGR01845">
    <property type="entry name" value="outer_NodT"/>
    <property type="match status" value="1"/>
</dbReference>
<dbReference type="Gene3D" id="1.20.1600.10">
    <property type="entry name" value="Outer membrane efflux proteins (OEP)"/>
    <property type="match status" value="1"/>
</dbReference>
<keyword evidence="2" id="KW-0812">Transmembrane</keyword>
<dbReference type="PANTHER" id="PTHR30203:SF33">
    <property type="entry name" value="BLR4455 PROTEIN"/>
    <property type="match status" value="1"/>
</dbReference>
<dbReference type="Pfam" id="PF02321">
    <property type="entry name" value="OEP"/>
    <property type="match status" value="2"/>
</dbReference>
<keyword evidence="2" id="KW-0472">Membrane</keyword>
<keyword evidence="2" id="KW-0564">Palmitate</keyword>
<name>A0A7K1YB58_9SPHI</name>
<dbReference type="SUPFAM" id="SSF56954">
    <property type="entry name" value="Outer membrane efflux proteins (OEP)"/>
    <property type="match status" value="1"/>
</dbReference>
<keyword evidence="2" id="KW-0449">Lipoprotein</keyword>
<dbReference type="EMBL" id="WVHT01000004">
    <property type="protein sequence ID" value="MXV51288.1"/>
    <property type="molecule type" value="Genomic_DNA"/>
</dbReference>
<protein>
    <submittedName>
        <fullName evidence="4">Efflux transporter outer membrane subunit</fullName>
    </submittedName>
</protein>
<keyword evidence="5" id="KW-1185">Reference proteome</keyword>
<dbReference type="Proteomes" id="UP000466586">
    <property type="component" value="Unassembled WGS sequence"/>
</dbReference>
<dbReference type="GO" id="GO:0015562">
    <property type="term" value="F:efflux transmembrane transporter activity"/>
    <property type="evidence" value="ECO:0007669"/>
    <property type="project" value="InterPro"/>
</dbReference>
<dbReference type="InterPro" id="IPR003423">
    <property type="entry name" value="OMP_efflux"/>
</dbReference>
<gene>
    <name evidence="4" type="ORF">GS399_09935</name>
</gene>
<organism evidence="4 5">
    <name type="scientific">Hufsiella arboris</name>
    <dbReference type="NCBI Taxonomy" id="2695275"/>
    <lineage>
        <taxon>Bacteria</taxon>
        <taxon>Pseudomonadati</taxon>
        <taxon>Bacteroidota</taxon>
        <taxon>Sphingobacteriia</taxon>
        <taxon>Sphingobacteriales</taxon>
        <taxon>Sphingobacteriaceae</taxon>
        <taxon>Hufsiella</taxon>
    </lineage>
</organism>
<dbReference type="AlphaFoldDB" id="A0A7K1YB58"/>
<reference evidence="4 5" key="1">
    <citation type="submission" date="2019-11" db="EMBL/GenBank/DDBJ databases">
        <title>Pedobacter sp. HMF7647 Genome sequencing and assembly.</title>
        <authorList>
            <person name="Kang H."/>
            <person name="Kim H."/>
            <person name="Joh K."/>
        </authorList>
    </citation>
    <scope>NUCLEOTIDE SEQUENCE [LARGE SCALE GENOMIC DNA]</scope>
    <source>
        <strain evidence="4 5">HMF7647</strain>
    </source>
</reference>
<feature type="coiled-coil region" evidence="3">
    <location>
        <begin position="389"/>
        <end position="423"/>
    </location>
</feature>
<comment type="caution">
    <text evidence="4">The sequence shown here is derived from an EMBL/GenBank/DDBJ whole genome shotgun (WGS) entry which is preliminary data.</text>
</comment>
<keyword evidence="2" id="KW-1134">Transmembrane beta strand</keyword>
<evidence type="ECO:0000313" key="5">
    <source>
        <dbReference type="Proteomes" id="UP000466586"/>
    </source>
</evidence>
<dbReference type="PANTHER" id="PTHR30203">
    <property type="entry name" value="OUTER MEMBRANE CATION EFFLUX PROTEIN"/>
    <property type="match status" value="1"/>
</dbReference>
<dbReference type="PROSITE" id="PS51257">
    <property type="entry name" value="PROKAR_LIPOPROTEIN"/>
    <property type="match status" value="1"/>
</dbReference>
<dbReference type="Gene3D" id="2.20.200.10">
    <property type="entry name" value="Outer membrane efflux proteins (OEP)"/>
    <property type="match status" value="1"/>
</dbReference>
<comment type="similarity">
    <text evidence="1 2">Belongs to the outer membrane factor (OMF) (TC 1.B.17) family.</text>
</comment>
<dbReference type="RefSeq" id="WP_160844468.1">
    <property type="nucleotide sequence ID" value="NZ_WVHT01000004.1"/>
</dbReference>
<keyword evidence="3" id="KW-0175">Coiled coil</keyword>
<dbReference type="InterPro" id="IPR010131">
    <property type="entry name" value="MdtP/NodT-like"/>
</dbReference>
<proteinExistence type="inferred from homology"/>
<evidence type="ECO:0000256" key="3">
    <source>
        <dbReference type="SAM" id="Coils"/>
    </source>
</evidence>
<dbReference type="GO" id="GO:0005886">
    <property type="term" value="C:plasma membrane"/>
    <property type="evidence" value="ECO:0007669"/>
    <property type="project" value="UniProtKB-SubCell"/>
</dbReference>
<evidence type="ECO:0000256" key="1">
    <source>
        <dbReference type="ARBA" id="ARBA00007613"/>
    </source>
</evidence>
<accession>A0A7K1YB58</accession>
<sequence length="471" mass="52430">MKRIHLVILTGFIASSIISSCKVGQNYQRPSVQLPEKFETTAFADTSSIADLEWNKFFTDTTLRNLIERGIKYNYDLQIAMKNIDVAQQRLKEAKLLQLPEVNLQVSAQYNRPSKNSLSGLSSSGFLGSNHIETYNANLGLSWEADIWGKIRRQKEASVAAYLQTYEATKAVQTSLVADIAQGYFNLLMLDKQLRITRQNLRLNDTTLRLTQLLKDAGEVTLLAVQQADAQRQTTTLLIPRLEQQIAIQENVLQVLTGQLPGNLTRSSTLDNTTVEETSTTGLPAALISRRPDVRANEMALMSANAQVGIAQAYMYPSLVLSASGGVESLKASNWFSVPASLFGIANGSVFQPLFNHRALKTQFEVEKVQRDQAVAQFRQSVLNAVMEVDNALVQTDKLEQQRELANSQVETLRKAVKNAQLLFKSDMANYLEVITAQRNALLSELDLASIQRDQLDAKIELYRSLGGGWK</sequence>